<dbReference type="AlphaFoldDB" id="A0A9Q3FIT9"/>
<gene>
    <name evidence="2" type="ORF">O181_077831</name>
</gene>
<dbReference type="PANTHER" id="PTHR11439">
    <property type="entry name" value="GAG-POL-RELATED RETROTRANSPOSON"/>
    <property type="match status" value="1"/>
</dbReference>
<evidence type="ECO:0000313" key="3">
    <source>
        <dbReference type="Proteomes" id="UP000765509"/>
    </source>
</evidence>
<dbReference type="OrthoDB" id="421869at2759"/>
<feature type="domain" description="Reverse transcriptase Ty1/copia-type" evidence="1">
    <location>
        <begin position="5"/>
        <end position="165"/>
    </location>
</feature>
<evidence type="ECO:0000313" key="2">
    <source>
        <dbReference type="EMBL" id="MBW0538116.1"/>
    </source>
</evidence>
<dbReference type="PANTHER" id="PTHR11439:SF483">
    <property type="entry name" value="PEPTIDE SYNTHASE GLIP-LIKE, PUTATIVE (AFU_ORTHOLOGUE AFUA_3G12920)-RELATED"/>
    <property type="match status" value="1"/>
</dbReference>
<dbReference type="InterPro" id="IPR013103">
    <property type="entry name" value="RVT_2"/>
</dbReference>
<organism evidence="2 3">
    <name type="scientific">Austropuccinia psidii MF-1</name>
    <dbReference type="NCBI Taxonomy" id="1389203"/>
    <lineage>
        <taxon>Eukaryota</taxon>
        <taxon>Fungi</taxon>
        <taxon>Dikarya</taxon>
        <taxon>Basidiomycota</taxon>
        <taxon>Pucciniomycotina</taxon>
        <taxon>Pucciniomycetes</taxon>
        <taxon>Pucciniales</taxon>
        <taxon>Sphaerophragmiaceae</taxon>
        <taxon>Austropuccinia</taxon>
    </lineage>
</organism>
<name>A0A9Q3FIT9_9BASI</name>
<proteinExistence type="predicted"/>
<keyword evidence="3" id="KW-1185">Reference proteome</keyword>
<reference evidence="2" key="1">
    <citation type="submission" date="2021-03" db="EMBL/GenBank/DDBJ databases">
        <title>Draft genome sequence of rust myrtle Austropuccinia psidii MF-1, a brazilian biotype.</title>
        <authorList>
            <person name="Quecine M.C."/>
            <person name="Pachon D.M.R."/>
            <person name="Bonatelli M.L."/>
            <person name="Correr F.H."/>
            <person name="Franceschini L.M."/>
            <person name="Leite T.F."/>
            <person name="Margarido G.R.A."/>
            <person name="Almeida C.A."/>
            <person name="Ferrarezi J.A."/>
            <person name="Labate C.A."/>
        </authorList>
    </citation>
    <scope>NUCLEOTIDE SEQUENCE</scope>
    <source>
        <strain evidence="2">MF-1</strain>
    </source>
</reference>
<sequence>MKKHNVWSPSKAIENIKPLSTTWVFKRKTDEDGNLTKFKARLCVRGFHQKEGTNYRDVFSPTGRLTSLRLLLTLFHLHKFKVEQMDVICAFLNGKPDKELFILRPEGYTENQPTSMFKLNRSLYGLKQSPRCWHKELKKSLIEIGLNPTETDPCLYYSKGPEKKLWLFIHEKEHISLIQDKFIFNILQEFGLEKSRPANNPLPGNIKSFQSLPCKEMDPAPFNYRRVVGLRLGGNNLRHSNNHLLGFSNSDWGGAEGYKSFSALIIYYHGTIGWRSHKKKVIALSSAEAEYNALSENAQDMEWMRNLIFEATNRKVRQLIFTDNQSAISIDSNHIYHHGTRHINFCLHFIRDLIEQQHLEIQYLDTNKMIADSLTKNNPYNKSIKHLKIIFSNQDLSSKGV</sequence>
<dbReference type="EMBL" id="AVOT02042685">
    <property type="protein sequence ID" value="MBW0538116.1"/>
    <property type="molecule type" value="Genomic_DNA"/>
</dbReference>
<comment type="caution">
    <text evidence="2">The sequence shown here is derived from an EMBL/GenBank/DDBJ whole genome shotgun (WGS) entry which is preliminary data.</text>
</comment>
<evidence type="ECO:0000259" key="1">
    <source>
        <dbReference type="Pfam" id="PF07727"/>
    </source>
</evidence>
<dbReference type="Proteomes" id="UP000765509">
    <property type="component" value="Unassembled WGS sequence"/>
</dbReference>
<dbReference type="CDD" id="cd09272">
    <property type="entry name" value="RNase_HI_RT_Ty1"/>
    <property type="match status" value="1"/>
</dbReference>
<protein>
    <recommendedName>
        <fullName evidence="1">Reverse transcriptase Ty1/copia-type domain-containing protein</fullName>
    </recommendedName>
</protein>
<dbReference type="Pfam" id="PF07727">
    <property type="entry name" value="RVT_2"/>
    <property type="match status" value="1"/>
</dbReference>
<accession>A0A9Q3FIT9</accession>